<evidence type="ECO:0000313" key="2">
    <source>
        <dbReference type="Proteomes" id="UP000789405"/>
    </source>
</evidence>
<reference evidence="1" key="1">
    <citation type="submission" date="2021-06" db="EMBL/GenBank/DDBJ databases">
        <authorList>
            <person name="Kallberg Y."/>
            <person name="Tangrot J."/>
            <person name="Rosling A."/>
        </authorList>
    </citation>
    <scope>NUCLEOTIDE SEQUENCE</scope>
    <source>
        <strain evidence="1">MA453B</strain>
    </source>
</reference>
<dbReference type="OrthoDB" id="10527442at2759"/>
<organism evidence="1 2">
    <name type="scientific">Dentiscutata erythropus</name>
    <dbReference type="NCBI Taxonomy" id="1348616"/>
    <lineage>
        <taxon>Eukaryota</taxon>
        <taxon>Fungi</taxon>
        <taxon>Fungi incertae sedis</taxon>
        <taxon>Mucoromycota</taxon>
        <taxon>Glomeromycotina</taxon>
        <taxon>Glomeromycetes</taxon>
        <taxon>Diversisporales</taxon>
        <taxon>Gigasporaceae</taxon>
        <taxon>Dentiscutata</taxon>
    </lineage>
</organism>
<comment type="caution">
    <text evidence="1">The sequence shown here is derived from an EMBL/GenBank/DDBJ whole genome shotgun (WGS) entry which is preliminary data.</text>
</comment>
<gene>
    <name evidence="1" type="ORF">DERYTH_LOCUS27061</name>
</gene>
<keyword evidence="2" id="KW-1185">Reference proteome</keyword>
<dbReference type="EMBL" id="CAJVPY010060222">
    <property type="protein sequence ID" value="CAG8821092.1"/>
    <property type="molecule type" value="Genomic_DNA"/>
</dbReference>
<sequence length="50" mass="5888">MIHDRKCCSYGAVEYDEVRIEYSICTCYRESSKYCAEHEHSTNPCKCESE</sequence>
<feature type="non-terminal residue" evidence="1">
    <location>
        <position position="50"/>
    </location>
</feature>
<evidence type="ECO:0000313" key="1">
    <source>
        <dbReference type="EMBL" id="CAG8821092.1"/>
    </source>
</evidence>
<accession>A0A9N9KE31</accession>
<dbReference type="AlphaFoldDB" id="A0A9N9KE31"/>
<proteinExistence type="predicted"/>
<name>A0A9N9KE31_9GLOM</name>
<protein>
    <submittedName>
        <fullName evidence="1">10935_t:CDS:1</fullName>
    </submittedName>
</protein>
<dbReference type="Proteomes" id="UP000789405">
    <property type="component" value="Unassembled WGS sequence"/>
</dbReference>